<evidence type="ECO:0000313" key="2">
    <source>
        <dbReference type="EMBL" id="RLU19837.1"/>
    </source>
</evidence>
<proteinExistence type="predicted"/>
<evidence type="ECO:0000259" key="1">
    <source>
        <dbReference type="Pfam" id="PF26215"/>
    </source>
</evidence>
<dbReference type="EMBL" id="QOIP01000008">
    <property type="protein sequence ID" value="RLU19837.1"/>
    <property type="molecule type" value="Genomic_DNA"/>
</dbReference>
<reference evidence="2" key="2">
    <citation type="submission" date="2018-07" db="EMBL/GenBank/DDBJ databases">
        <authorList>
            <person name="Mckenzie S.K."/>
            <person name="Kronauer D.J.C."/>
        </authorList>
    </citation>
    <scope>NUCLEOTIDE SEQUENCE</scope>
    <source>
        <strain evidence="2">Clonal line C1</strain>
    </source>
</reference>
<dbReference type="AlphaFoldDB" id="A0A3L8DHD5"/>
<reference evidence="2" key="1">
    <citation type="journal article" date="2018" name="Genome Res.">
        <title>The genomic architecture and molecular evolution of ant odorant receptors.</title>
        <authorList>
            <person name="McKenzie S.K."/>
            <person name="Kronauer D.J.C."/>
        </authorList>
    </citation>
    <scope>NUCLEOTIDE SEQUENCE [LARGE SCALE GENOMIC DNA]</scope>
    <source>
        <strain evidence="2">Clonal line C1</strain>
    </source>
</reference>
<dbReference type="OrthoDB" id="10034600at2759"/>
<dbReference type="InterPro" id="IPR058912">
    <property type="entry name" value="HTH_animal"/>
</dbReference>
<organism evidence="2">
    <name type="scientific">Ooceraea biroi</name>
    <name type="common">Clonal raider ant</name>
    <name type="synonym">Cerapachys biroi</name>
    <dbReference type="NCBI Taxonomy" id="2015173"/>
    <lineage>
        <taxon>Eukaryota</taxon>
        <taxon>Metazoa</taxon>
        <taxon>Ecdysozoa</taxon>
        <taxon>Arthropoda</taxon>
        <taxon>Hexapoda</taxon>
        <taxon>Insecta</taxon>
        <taxon>Pterygota</taxon>
        <taxon>Neoptera</taxon>
        <taxon>Endopterygota</taxon>
        <taxon>Hymenoptera</taxon>
        <taxon>Apocrita</taxon>
        <taxon>Aculeata</taxon>
        <taxon>Formicoidea</taxon>
        <taxon>Formicidae</taxon>
        <taxon>Dorylinae</taxon>
        <taxon>Ooceraea</taxon>
    </lineage>
</organism>
<comment type="caution">
    <text evidence="2">The sequence shown here is derived from an EMBL/GenBank/DDBJ whole genome shotgun (WGS) entry which is preliminary data.</text>
</comment>
<feature type="domain" description="Helix-turn-helix" evidence="1">
    <location>
        <begin position="102"/>
        <end position="160"/>
    </location>
</feature>
<accession>A0A3L8DHD5</accession>
<dbReference type="Proteomes" id="UP000279307">
    <property type="component" value="Chromosome 8"/>
</dbReference>
<gene>
    <name evidence="2" type="ORF">DMN91_008396</name>
</gene>
<name>A0A3L8DHD5_OOCBI</name>
<dbReference type="PANTHER" id="PTHR21301:SF10">
    <property type="entry name" value="REVERSE TRANSCRIPTASE DOMAIN-CONTAINING PROTEIN"/>
    <property type="match status" value="1"/>
</dbReference>
<dbReference type="Pfam" id="PF26215">
    <property type="entry name" value="HTH_animal"/>
    <property type="match status" value="1"/>
</dbReference>
<sequence length="198" mass="23029">MSSPLSPVLADIVLDDIEISYFKNLDFEIKTFYRYVDDVFTVLPADKISYVLDLFNSYHPRLSFTTELEADCSLSFLDTTVISVDEGRLTTNWYRKPCFSGRYTNYFANNSWSHKISVVTGLIDRAILLLDGRFHEDNIKIVKSMLSDNCYPLDFINKHVNNRLNTLRRRGCFRNDNTAERSNCNNDSERTDNNNKTF</sequence>
<dbReference type="PANTHER" id="PTHR21301">
    <property type="entry name" value="REVERSE TRANSCRIPTASE"/>
    <property type="match status" value="1"/>
</dbReference>
<protein>
    <recommendedName>
        <fullName evidence="1">Helix-turn-helix domain-containing protein</fullName>
    </recommendedName>
</protein>